<dbReference type="EMBL" id="KX443552">
    <property type="protein sequence ID" value="AON97195.1"/>
    <property type="molecule type" value="Genomic_DNA"/>
</dbReference>
<proteinExistence type="predicted"/>
<evidence type="ECO:0000313" key="1">
    <source>
        <dbReference type="EMBL" id="AON97195.1"/>
    </source>
</evidence>
<gene>
    <name evidence="1" type="ORF">E_187</name>
</gene>
<organism evidence="1 2">
    <name type="scientific">Cronobacter phage vB_CsaM_leE</name>
    <dbReference type="NCBI Taxonomy" id="1873954"/>
    <lineage>
        <taxon>Viruses</taxon>
        <taxon>Duplodnaviria</taxon>
        <taxon>Heunggongvirae</taxon>
        <taxon>Uroviricota</taxon>
        <taxon>Caudoviricetes</taxon>
        <taxon>Pantevenvirales</taxon>
        <taxon>Straboviridae</taxon>
        <taxon>Pseudotevenvirus</taxon>
        <taxon>Pseudotevenvirus lee</taxon>
    </lineage>
</organism>
<sequence length="88" mass="9963">MKNKIYAHMIEHTTVRVILVDGPIAQVETSDKPFALPLQTSVGTFDEVIEELTKHAVVYLWEAQSYPYPTPTSPASSDNVKIRWGYIE</sequence>
<dbReference type="Proteomes" id="UP000224997">
    <property type="component" value="Segment"/>
</dbReference>
<protein>
    <submittedName>
        <fullName evidence="1">Uncharacterized protein</fullName>
    </submittedName>
</protein>
<keyword evidence="2" id="KW-1185">Reference proteome</keyword>
<accession>A0A1W5P0R9</accession>
<name>A0A1W5P0R9_9CAUD</name>
<evidence type="ECO:0000313" key="2">
    <source>
        <dbReference type="Proteomes" id="UP000224997"/>
    </source>
</evidence>
<reference evidence="1 2" key="1">
    <citation type="journal article" date="2017" name="Int. J. Food Microbiol.">
        <title>Investigating the biocontrol and anti-biofilm potential of a three phage cocktail against Cronobacter sakazakii in different brands of infant formula.</title>
        <authorList>
            <person name="Endersen L."/>
            <person name="Buttimer C."/>
            <person name="Nevin E."/>
            <person name="Coffey A."/>
            <person name="Neve H."/>
            <person name="Oliveira H."/>
            <person name="Lavigne R."/>
            <person name="O'Mahony J."/>
        </authorList>
    </citation>
    <scope>NUCLEOTIDE SEQUENCE [LARGE SCALE GENOMIC DNA]</scope>
</reference>